<dbReference type="PANTHER" id="PTHR43446">
    <property type="entry name" value="MEMBRANE PROTEIN-RELATED"/>
    <property type="match status" value="1"/>
</dbReference>
<comment type="caution">
    <text evidence="4">The sequence shown here is derived from an EMBL/GenBank/DDBJ whole genome shotgun (WGS) entry which is preliminary data.</text>
</comment>
<dbReference type="PANTHER" id="PTHR43446:SF1">
    <property type="entry name" value="BAND 7 DOMAIN-CONTAINING PROTEIN"/>
    <property type="match status" value="1"/>
</dbReference>
<dbReference type="CDD" id="cd03402">
    <property type="entry name" value="SPFH_like_u2"/>
    <property type="match status" value="1"/>
</dbReference>
<dbReference type="EMBL" id="JBEXAC010000002">
    <property type="protein sequence ID" value="MET7000860.1"/>
    <property type="molecule type" value="Genomic_DNA"/>
</dbReference>
<name>A0ABV2TCV4_9BACT</name>
<evidence type="ECO:0000313" key="5">
    <source>
        <dbReference type="Proteomes" id="UP001549749"/>
    </source>
</evidence>
<feature type="transmembrane region" description="Helical" evidence="2">
    <location>
        <begin position="38"/>
        <end position="60"/>
    </location>
</feature>
<keyword evidence="2" id="KW-1133">Transmembrane helix</keyword>
<evidence type="ECO:0000256" key="2">
    <source>
        <dbReference type="SAM" id="Phobius"/>
    </source>
</evidence>
<dbReference type="Pfam" id="PF01145">
    <property type="entry name" value="Band_7"/>
    <property type="match status" value="1"/>
</dbReference>
<feature type="transmembrane region" description="Helical" evidence="2">
    <location>
        <begin position="12"/>
        <end position="32"/>
    </location>
</feature>
<dbReference type="RefSeq" id="WP_354663413.1">
    <property type="nucleotide sequence ID" value="NZ_JBEXAC010000002.1"/>
</dbReference>
<proteinExistence type="predicted"/>
<comment type="subcellular location">
    <subcellularLocation>
        <location evidence="1">Membrane</location>
        <topology evidence="1">Single-pass membrane protein</topology>
    </subcellularLocation>
</comment>
<organism evidence="4 5">
    <name type="scientific">Chitinophaga defluvii</name>
    <dbReference type="NCBI Taxonomy" id="3163343"/>
    <lineage>
        <taxon>Bacteria</taxon>
        <taxon>Pseudomonadati</taxon>
        <taxon>Bacteroidota</taxon>
        <taxon>Chitinophagia</taxon>
        <taxon>Chitinophagales</taxon>
        <taxon>Chitinophagaceae</taxon>
        <taxon>Chitinophaga</taxon>
    </lineage>
</organism>
<gene>
    <name evidence="4" type="ORF">ABR189_25985</name>
</gene>
<sequence length="289" mass="31728">MEKVTRPVSGYLAFVLAIVSLLAAIYFMVLFAQTTNQGYVWAAIAIFIFFIFMSKGIMIINPNHSRVLTFFGKYVGSVKENGLLWVNPLFKTYNLSLRAQNLNGQMLKVNDKLGNPIEIAAVIVWKVQDTYKAAFEVADFQQYVGVQSEAAVRHLATSYAYDMMEDEKAEITLRDGGEKVNEMLELELNARLAPAGINVLEARISHLAYASEIAGAMLQRQQATAIVAARSKIVEGAVGMVEMALSKLSEKGIVALDEERKAAMVSNLLVVLCGESKVSPVVNTGTLHN</sequence>
<dbReference type="SUPFAM" id="SSF117892">
    <property type="entry name" value="Band 7/SPFH domain"/>
    <property type="match status" value="1"/>
</dbReference>
<reference evidence="4 5" key="1">
    <citation type="submission" date="2024-06" db="EMBL/GenBank/DDBJ databases">
        <title>Chitinophaga defluvii sp. nov., isolated from municipal sewage.</title>
        <authorList>
            <person name="Zhang L."/>
        </authorList>
    </citation>
    <scope>NUCLEOTIDE SEQUENCE [LARGE SCALE GENOMIC DNA]</scope>
    <source>
        <strain evidence="4 5">H8</strain>
    </source>
</reference>
<dbReference type="Gene3D" id="3.30.479.30">
    <property type="entry name" value="Band 7 domain"/>
    <property type="match status" value="1"/>
</dbReference>
<feature type="domain" description="Band 7" evidence="3">
    <location>
        <begin position="55"/>
        <end position="221"/>
    </location>
</feature>
<keyword evidence="5" id="KW-1185">Reference proteome</keyword>
<accession>A0ABV2TCV4</accession>
<dbReference type="InterPro" id="IPR036013">
    <property type="entry name" value="Band_7/SPFH_dom_sf"/>
</dbReference>
<evidence type="ECO:0000313" key="4">
    <source>
        <dbReference type="EMBL" id="MET7000860.1"/>
    </source>
</evidence>
<dbReference type="Proteomes" id="UP001549749">
    <property type="component" value="Unassembled WGS sequence"/>
</dbReference>
<evidence type="ECO:0000256" key="1">
    <source>
        <dbReference type="ARBA" id="ARBA00004167"/>
    </source>
</evidence>
<keyword evidence="2" id="KW-0812">Transmembrane</keyword>
<keyword evidence="2" id="KW-0472">Membrane</keyword>
<evidence type="ECO:0000259" key="3">
    <source>
        <dbReference type="SMART" id="SM00244"/>
    </source>
</evidence>
<dbReference type="InterPro" id="IPR001107">
    <property type="entry name" value="Band_7"/>
</dbReference>
<dbReference type="SMART" id="SM00244">
    <property type="entry name" value="PHB"/>
    <property type="match status" value="1"/>
</dbReference>
<protein>
    <submittedName>
        <fullName evidence="4">SPFH domain-containing protein</fullName>
    </submittedName>
</protein>